<feature type="signal peptide" evidence="2">
    <location>
        <begin position="1"/>
        <end position="29"/>
    </location>
</feature>
<evidence type="ECO:0000256" key="1">
    <source>
        <dbReference type="ARBA" id="ARBA00006987"/>
    </source>
</evidence>
<dbReference type="STRING" id="658167.SAMN04488135_103329"/>
<dbReference type="PANTHER" id="PTHR42928">
    <property type="entry name" value="TRICARBOXYLATE-BINDING PROTEIN"/>
    <property type="match status" value="1"/>
</dbReference>
<dbReference type="Proteomes" id="UP000184226">
    <property type="component" value="Unassembled WGS sequence"/>
</dbReference>
<protein>
    <submittedName>
        <fullName evidence="3">Tripartite-type tricarboxylate transporter, receptor component TctC</fullName>
    </submittedName>
</protein>
<dbReference type="EMBL" id="FQXE01000003">
    <property type="protein sequence ID" value="SHH48275.1"/>
    <property type="molecule type" value="Genomic_DNA"/>
</dbReference>
<accession>A0A1M5TBU2</accession>
<gene>
    <name evidence="3" type="ORF">SAMN04488135_103329</name>
</gene>
<dbReference type="Gene3D" id="3.40.190.10">
    <property type="entry name" value="Periplasmic binding protein-like II"/>
    <property type="match status" value="1"/>
</dbReference>
<comment type="similarity">
    <text evidence="1">Belongs to the UPF0065 (bug) family.</text>
</comment>
<dbReference type="SUPFAM" id="SSF53850">
    <property type="entry name" value="Periplasmic binding protein-like II"/>
    <property type="match status" value="1"/>
</dbReference>
<dbReference type="CDD" id="cd07012">
    <property type="entry name" value="PBP2_Bug_TTT"/>
    <property type="match status" value="1"/>
</dbReference>
<dbReference type="InterPro" id="IPR042100">
    <property type="entry name" value="Bug_dom1"/>
</dbReference>
<evidence type="ECO:0000313" key="4">
    <source>
        <dbReference type="Proteomes" id="UP000184226"/>
    </source>
</evidence>
<dbReference type="Pfam" id="PF03401">
    <property type="entry name" value="TctC"/>
    <property type="match status" value="1"/>
</dbReference>
<dbReference type="Gene3D" id="3.40.190.150">
    <property type="entry name" value="Bordetella uptake gene, domain 1"/>
    <property type="match status" value="1"/>
</dbReference>
<reference evidence="3 4" key="1">
    <citation type="submission" date="2016-11" db="EMBL/GenBank/DDBJ databases">
        <authorList>
            <person name="Jaros S."/>
            <person name="Januszkiewicz K."/>
            <person name="Wedrychowicz H."/>
        </authorList>
    </citation>
    <scope>NUCLEOTIDE SEQUENCE [LARGE SCALE GENOMIC DNA]</scope>
    <source>
        <strain evidence="3 4">CGMCC 1.10190</strain>
    </source>
</reference>
<proteinExistence type="inferred from homology"/>
<dbReference type="PIRSF" id="PIRSF017082">
    <property type="entry name" value="YflP"/>
    <property type="match status" value="1"/>
</dbReference>
<evidence type="ECO:0000313" key="3">
    <source>
        <dbReference type="EMBL" id="SHH48275.1"/>
    </source>
</evidence>
<dbReference type="PANTHER" id="PTHR42928:SF5">
    <property type="entry name" value="BLR1237 PROTEIN"/>
    <property type="match status" value="1"/>
</dbReference>
<evidence type="ECO:0000256" key="2">
    <source>
        <dbReference type="SAM" id="SignalP"/>
    </source>
</evidence>
<keyword evidence="2" id="KW-0732">Signal</keyword>
<sequence>MTSTMKFQRPMAALACALGLAMSASPAAAQAQAYPDRPIRLIVSAAPGGTTDITARMIAEPLARALEQSVVVENRPGGAGSIAAQLVTRAKPDGYTLLLQYSGYQVITPLITPNLNWDPVKDFAPVANILSAPQVLVVRSTLPYKTLKELVDADKKAPGKLNYASSGVGSLQQVSTELLNQMAGTRLVHIPYNGTGPAMNDLLGGSVDLTMTTPPPLLPHIAAGKLTPLVVTGTTRLPTLPDVPTAAEAGYPDLLVSSWFAVYAPAGTPSAIVDKLAAEIETIMKTPAFREKAQTLGAEALYMGPAKLGEFTKQELERWDAVVKAANIVAP</sequence>
<feature type="chain" id="PRO_5009913899" evidence="2">
    <location>
        <begin position="30"/>
        <end position="331"/>
    </location>
</feature>
<dbReference type="InterPro" id="IPR005064">
    <property type="entry name" value="BUG"/>
</dbReference>
<keyword evidence="3" id="KW-0675">Receptor</keyword>
<dbReference type="AlphaFoldDB" id="A0A1M5TBU2"/>
<organism evidence="3 4">
    <name type="scientific">Pollutimonas bauzanensis</name>
    <dbReference type="NCBI Taxonomy" id="658167"/>
    <lineage>
        <taxon>Bacteria</taxon>
        <taxon>Pseudomonadati</taxon>
        <taxon>Pseudomonadota</taxon>
        <taxon>Betaproteobacteria</taxon>
        <taxon>Burkholderiales</taxon>
        <taxon>Alcaligenaceae</taxon>
        <taxon>Pollutimonas</taxon>
    </lineage>
</organism>
<name>A0A1M5TBU2_9BURK</name>
<keyword evidence="4" id="KW-1185">Reference proteome</keyword>